<reference evidence="1 2" key="2">
    <citation type="journal article" date="2017" name="Nature">
        <title>The Apostasia genome and the evolution of orchids.</title>
        <authorList>
            <person name="Zhang G.Q."/>
            <person name="Liu K.W."/>
            <person name="Li Z."/>
            <person name="Lohaus R."/>
            <person name="Hsiao Y.Y."/>
            <person name="Niu S.C."/>
            <person name="Wang J.Y."/>
            <person name="Lin Y.C."/>
            <person name="Xu Q."/>
            <person name="Chen L.J."/>
            <person name="Yoshida K."/>
            <person name="Fujiwara S."/>
            <person name="Wang Z.W."/>
            <person name="Zhang Y.Q."/>
            <person name="Mitsuda N."/>
            <person name="Wang M."/>
            <person name="Liu G.H."/>
            <person name="Pecoraro L."/>
            <person name="Huang H.X."/>
            <person name="Xiao X.J."/>
            <person name="Lin M."/>
            <person name="Wu X.Y."/>
            <person name="Wu W.L."/>
            <person name="Chen Y.Y."/>
            <person name="Chang S.B."/>
            <person name="Sakamoto S."/>
            <person name="Ohme-Takagi M."/>
            <person name="Yagi M."/>
            <person name="Zeng S.J."/>
            <person name="Shen C.Y."/>
            <person name="Yeh C.M."/>
            <person name="Luo Y.B."/>
            <person name="Tsai W.C."/>
            <person name="Van de Peer Y."/>
            <person name="Liu Z.J."/>
        </authorList>
    </citation>
    <scope>NUCLEOTIDE SEQUENCE [LARGE SCALE GENOMIC DNA]</scope>
    <source>
        <tissue evidence="1">The whole plant</tissue>
    </source>
</reference>
<reference evidence="1 2" key="1">
    <citation type="journal article" date="2016" name="Sci. Rep.">
        <title>The Dendrobium catenatum Lindl. genome sequence provides insights into polysaccharide synthase, floral development and adaptive evolution.</title>
        <authorList>
            <person name="Zhang G.Q."/>
            <person name="Xu Q."/>
            <person name="Bian C."/>
            <person name="Tsai W.C."/>
            <person name="Yeh C.M."/>
            <person name="Liu K.W."/>
            <person name="Yoshida K."/>
            <person name="Zhang L.S."/>
            <person name="Chang S.B."/>
            <person name="Chen F."/>
            <person name="Shi Y."/>
            <person name="Su Y.Y."/>
            <person name="Zhang Y.Q."/>
            <person name="Chen L.J."/>
            <person name="Yin Y."/>
            <person name="Lin M."/>
            <person name="Huang H."/>
            <person name="Deng H."/>
            <person name="Wang Z.W."/>
            <person name="Zhu S.L."/>
            <person name="Zhao X."/>
            <person name="Deng C."/>
            <person name="Niu S.C."/>
            <person name="Huang J."/>
            <person name="Wang M."/>
            <person name="Liu G.H."/>
            <person name="Yang H.J."/>
            <person name="Xiao X.J."/>
            <person name="Hsiao Y.Y."/>
            <person name="Wu W.L."/>
            <person name="Chen Y.Y."/>
            <person name="Mitsuda N."/>
            <person name="Ohme-Takagi M."/>
            <person name="Luo Y.B."/>
            <person name="Van de Peer Y."/>
            <person name="Liu Z.J."/>
        </authorList>
    </citation>
    <scope>NUCLEOTIDE SEQUENCE [LARGE SCALE GENOMIC DNA]</scope>
    <source>
        <tissue evidence="1">The whole plant</tissue>
    </source>
</reference>
<keyword evidence="2" id="KW-1185">Reference proteome</keyword>
<name>A0A2I0X2W6_9ASPA</name>
<gene>
    <name evidence="1" type="ORF">MA16_Dca013434</name>
</gene>
<accession>A0A2I0X2W6</accession>
<sequence>MLLSTWDNKSESFVINSRTLAFTSDELALIIGLPNRGIKFEPGTDTIAGKTTNDIRHDILKLDSSTPIEIVREQFIVYLLSNIFFPMTNF</sequence>
<evidence type="ECO:0000313" key="1">
    <source>
        <dbReference type="EMBL" id="PKU82242.1"/>
    </source>
</evidence>
<proteinExistence type="predicted"/>
<dbReference type="Proteomes" id="UP000233837">
    <property type="component" value="Unassembled WGS sequence"/>
</dbReference>
<dbReference type="AlphaFoldDB" id="A0A2I0X2W6"/>
<organism evidence="1 2">
    <name type="scientific">Dendrobium catenatum</name>
    <dbReference type="NCBI Taxonomy" id="906689"/>
    <lineage>
        <taxon>Eukaryota</taxon>
        <taxon>Viridiplantae</taxon>
        <taxon>Streptophyta</taxon>
        <taxon>Embryophyta</taxon>
        <taxon>Tracheophyta</taxon>
        <taxon>Spermatophyta</taxon>
        <taxon>Magnoliopsida</taxon>
        <taxon>Liliopsida</taxon>
        <taxon>Asparagales</taxon>
        <taxon>Orchidaceae</taxon>
        <taxon>Epidendroideae</taxon>
        <taxon>Malaxideae</taxon>
        <taxon>Dendrobiinae</taxon>
        <taxon>Dendrobium</taxon>
    </lineage>
</organism>
<evidence type="ECO:0000313" key="2">
    <source>
        <dbReference type="Proteomes" id="UP000233837"/>
    </source>
</evidence>
<protein>
    <recommendedName>
        <fullName evidence="3">Aminotransferase-like plant mobile domain-containing protein</fullName>
    </recommendedName>
</protein>
<dbReference type="EMBL" id="KZ502205">
    <property type="protein sequence ID" value="PKU82242.1"/>
    <property type="molecule type" value="Genomic_DNA"/>
</dbReference>
<evidence type="ECO:0008006" key="3">
    <source>
        <dbReference type="Google" id="ProtNLM"/>
    </source>
</evidence>